<proteinExistence type="predicted"/>
<evidence type="ECO:0000313" key="3">
    <source>
        <dbReference type="EMBL" id="CAH0365677.1"/>
    </source>
</evidence>
<protein>
    <submittedName>
        <fullName evidence="2">Uncharacterized protein</fullName>
    </submittedName>
</protein>
<dbReference type="AlphaFoldDB" id="A0A7S4E7C2"/>
<dbReference type="Proteomes" id="UP000789595">
    <property type="component" value="Unassembled WGS sequence"/>
</dbReference>
<keyword evidence="4" id="KW-1185">Reference proteome</keyword>
<evidence type="ECO:0000256" key="1">
    <source>
        <dbReference type="SAM" id="SignalP"/>
    </source>
</evidence>
<dbReference type="EMBL" id="CAKKNE010000001">
    <property type="protein sequence ID" value="CAH0365677.1"/>
    <property type="molecule type" value="Genomic_DNA"/>
</dbReference>
<evidence type="ECO:0000313" key="2">
    <source>
        <dbReference type="EMBL" id="CAE0694172.1"/>
    </source>
</evidence>
<sequence length="288" mass="31387">MRTSIIVAALLQHALSFFAPPVRVAPSLRVKSATRATPDDDATATAVEDAVAAVEDDATPKRRPLRNLWRRIRRKKTEEPSEPEPKQPPLKVGETVVVEATGRSGKVSLVAANGWCQVTYDDEECEGQTETLQCPDLMREEAALAETIDAEVSDFDEVLIKWGFKEDPRIPEECRVDQMTRIKDSGQAGVIAYAITEAGFWVGSVPFALGAAYVATGEIPDWTTEEGKTALGGYAFVLINFARLIVPARIALALAFAPWVDENIVKRINPPDPADLPEDCVVEEAGAE</sequence>
<feature type="signal peptide" evidence="1">
    <location>
        <begin position="1"/>
        <end position="16"/>
    </location>
</feature>
<gene>
    <name evidence="2" type="ORF">PCAL00307_LOCUS9608</name>
    <name evidence="3" type="ORF">PECAL_1P21270</name>
</gene>
<name>A0A7S4E7C2_9STRA</name>
<keyword evidence="1" id="KW-0732">Signal</keyword>
<feature type="chain" id="PRO_5036212408" evidence="1">
    <location>
        <begin position="17"/>
        <end position="288"/>
    </location>
</feature>
<dbReference type="EMBL" id="HBIW01011230">
    <property type="protein sequence ID" value="CAE0694172.1"/>
    <property type="molecule type" value="Transcribed_RNA"/>
</dbReference>
<dbReference type="OrthoDB" id="201045at2759"/>
<evidence type="ECO:0000313" key="4">
    <source>
        <dbReference type="Proteomes" id="UP000789595"/>
    </source>
</evidence>
<organism evidence="2">
    <name type="scientific">Pelagomonas calceolata</name>
    <dbReference type="NCBI Taxonomy" id="35677"/>
    <lineage>
        <taxon>Eukaryota</taxon>
        <taxon>Sar</taxon>
        <taxon>Stramenopiles</taxon>
        <taxon>Ochrophyta</taxon>
        <taxon>Pelagophyceae</taxon>
        <taxon>Pelagomonadales</taxon>
        <taxon>Pelagomonadaceae</taxon>
        <taxon>Pelagomonas</taxon>
    </lineage>
</organism>
<reference evidence="2" key="1">
    <citation type="submission" date="2021-01" db="EMBL/GenBank/DDBJ databases">
        <authorList>
            <person name="Corre E."/>
            <person name="Pelletier E."/>
            <person name="Niang G."/>
            <person name="Scheremetjew M."/>
            <person name="Finn R."/>
            <person name="Kale V."/>
            <person name="Holt S."/>
            <person name="Cochrane G."/>
            <person name="Meng A."/>
            <person name="Brown T."/>
            <person name="Cohen L."/>
        </authorList>
    </citation>
    <scope>NUCLEOTIDE SEQUENCE</scope>
    <source>
        <strain evidence="2">CCMP1756</strain>
    </source>
</reference>
<reference evidence="3" key="2">
    <citation type="submission" date="2021-11" db="EMBL/GenBank/DDBJ databases">
        <authorList>
            <consortium name="Genoscope - CEA"/>
            <person name="William W."/>
        </authorList>
    </citation>
    <scope>NUCLEOTIDE SEQUENCE</scope>
</reference>
<accession>A0A7S4E7C2</accession>